<dbReference type="InterPro" id="IPR009075">
    <property type="entry name" value="AcylCo_DH/oxidase_C"/>
</dbReference>
<feature type="domain" description="Acyl-CoA dehydrogenase/oxidase C-terminal" evidence="13">
    <location>
        <begin position="262"/>
        <end position="402"/>
    </location>
</feature>
<dbReference type="Proteomes" id="UP000193570">
    <property type="component" value="Unassembled WGS sequence"/>
</dbReference>
<dbReference type="InterPro" id="IPR006091">
    <property type="entry name" value="Acyl-CoA_Oxase/DH_mid-dom"/>
</dbReference>
<proteinExistence type="inferred from homology"/>
<dbReference type="Pfam" id="PF02771">
    <property type="entry name" value="Acyl-CoA_dh_N"/>
    <property type="match status" value="1"/>
</dbReference>
<dbReference type="PANTHER" id="PTHR42807">
    <property type="entry name" value="GLUTARYL-COA DEHYDROGENASE, MITOCHONDRIAL"/>
    <property type="match status" value="1"/>
</dbReference>
<dbReference type="InterPro" id="IPR046373">
    <property type="entry name" value="Acyl-CoA_Oxase/DH_mid-dom_sf"/>
</dbReference>
<evidence type="ECO:0000313" key="17">
    <source>
        <dbReference type="Proteomes" id="UP000193570"/>
    </source>
</evidence>
<feature type="domain" description="Acyl-CoA oxidase/dehydrogenase middle" evidence="14">
    <location>
        <begin position="151"/>
        <end position="244"/>
    </location>
</feature>
<feature type="domain" description="Acyl-CoA dehydrogenase/oxidase N-terminal" evidence="15">
    <location>
        <begin position="36"/>
        <end position="147"/>
    </location>
</feature>
<dbReference type="CDD" id="cd01151">
    <property type="entry name" value="GCD"/>
    <property type="match status" value="1"/>
</dbReference>
<feature type="region of interest" description="Disordered" evidence="12">
    <location>
        <begin position="1"/>
        <end position="24"/>
    </location>
</feature>
<dbReference type="Gene3D" id="1.20.140.10">
    <property type="entry name" value="Butyryl-CoA Dehydrogenase, subunit A, domain 3"/>
    <property type="match status" value="1"/>
</dbReference>
<comment type="pathway">
    <text evidence="8">Amino-acid metabolism; tryptophan metabolism.</text>
</comment>
<dbReference type="InterPro" id="IPR037069">
    <property type="entry name" value="AcylCoA_DH/ox_N_sf"/>
</dbReference>
<dbReference type="InterPro" id="IPR006089">
    <property type="entry name" value="Acyl-CoA_DH_CS"/>
</dbReference>
<evidence type="ECO:0000256" key="1">
    <source>
        <dbReference type="ARBA" id="ARBA00001974"/>
    </source>
</evidence>
<dbReference type="GO" id="GO:0004361">
    <property type="term" value="F:glutaryl-CoA dehydrogenase activity"/>
    <property type="evidence" value="ECO:0007669"/>
    <property type="project" value="UniProtKB-EC"/>
</dbReference>
<comment type="cofactor">
    <cofactor evidence="1 11">
        <name>FAD</name>
        <dbReference type="ChEBI" id="CHEBI:57692"/>
    </cofactor>
</comment>
<evidence type="ECO:0000256" key="4">
    <source>
        <dbReference type="ARBA" id="ARBA00022827"/>
    </source>
</evidence>
<dbReference type="Gene3D" id="2.40.110.10">
    <property type="entry name" value="Butyryl-CoA Dehydrogenase, subunit A, domain 2"/>
    <property type="match status" value="1"/>
</dbReference>
<name>A0A1X6YND0_9RHOB</name>
<evidence type="ECO:0000256" key="8">
    <source>
        <dbReference type="ARBA" id="ARBA00037927"/>
    </source>
</evidence>
<evidence type="ECO:0000256" key="5">
    <source>
        <dbReference type="ARBA" id="ARBA00022946"/>
    </source>
</evidence>
<organism evidence="16 17">
    <name type="scientific">Roseivivax jejudonensis</name>
    <dbReference type="NCBI Taxonomy" id="1529041"/>
    <lineage>
        <taxon>Bacteria</taxon>
        <taxon>Pseudomonadati</taxon>
        <taxon>Pseudomonadota</taxon>
        <taxon>Alphaproteobacteria</taxon>
        <taxon>Rhodobacterales</taxon>
        <taxon>Roseobacteraceae</taxon>
        <taxon>Roseivivax</taxon>
    </lineage>
</organism>
<dbReference type="Pfam" id="PF00441">
    <property type="entry name" value="Acyl-CoA_dh_1"/>
    <property type="match status" value="1"/>
</dbReference>
<dbReference type="Pfam" id="PF02770">
    <property type="entry name" value="Acyl-CoA_dh_M"/>
    <property type="match status" value="1"/>
</dbReference>
<evidence type="ECO:0000256" key="7">
    <source>
        <dbReference type="ARBA" id="ARBA00037899"/>
    </source>
</evidence>
<dbReference type="InterPro" id="IPR013786">
    <property type="entry name" value="AcylCoA_DH/ox_N"/>
</dbReference>
<evidence type="ECO:0000256" key="12">
    <source>
        <dbReference type="SAM" id="MobiDB-lite"/>
    </source>
</evidence>
<dbReference type="SUPFAM" id="SSF47203">
    <property type="entry name" value="Acyl-CoA dehydrogenase C-terminal domain-like"/>
    <property type="match status" value="1"/>
</dbReference>
<dbReference type="GO" id="GO:0046949">
    <property type="term" value="P:fatty-acyl-CoA biosynthetic process"/>
    <property type="evidence" value="ECO:0007669"/>
    <property type="project" value="TreeGrafter"/>
</dbReference>
<dbReference type="PROSITE" id="PS00073">
    <property type="entry name" value="ACYL_COA_DH_2"/>
    <property type="match status" value="1"/>
</dbReference>
<evidence type="ECO:0000256" key="10">
    <source>
        <dbReference type="ARBA" id="ARBA00049493"/>
    </source>
</evidence>
<dbReference type="SUPFAM" id="SSF56645">
    <property type="entry name" value="Acyl-CoA dehydrogenase NM domain-like"/>
    <property type="match status" value="1"/>
</dbReference>
<comment type="pathway">
    <text evidence="7">Amino-acid metabolism; lysine degradation.</text>
</comment>
<dbReference type="GO" id="GO:0033539">
    <property type="term" value="P:fatty acid beta-oxidation using acyl-CoA dehydrogenase"/>
    <property type="evidence" value="ECO:0007669"/>
    <property type="project" value="TreeGrafter"/>
</dbReference>
<dbReference type="PANTHER" id="PTHR42807:SF1">
    <property type="entry name" value="GLUTARYL-COA DEHYDROGENASE, MITOCHONDRIAL"/>
    <property type="match status" value="1"/>
</dbReference>
<evidence type="ECO:0000256" key="6">
    <source>
        <dbReference type="ARBA" id="ARBA00023002"/>
    </source>
</evidence>
<reference evidence="16 17" key="1">
    <citation type="submission" date="2017-03" db="EMBL/GenBank/DDBJ databases">
        <authorList>
            <person name="Afonso C.L."/>
            <person name="Miller P.J."/>
            <person name="Scott M.A."/>
            <person name="Spackman E."/>
            <person name="Goraichik I."/>
            <person name="Dimitrov K.M."/>
            <person name="Suarez D.L."/>
            <person name="Swayne D.E."/>
        </authorList>
    </citation>
    <scope>NUCLEOTIDE SEQUENCE [LARGE SCALE GENOMIC DNA]</scope>
    <source>
        <strain evidence="16 17">CECT 8625</strain>
    </source>
</reference>
<keyword evidence="17" id="KW-1185">Reference proteome</keyword>
<keyword evidence="6 11" id="KW-0560">Oxidoreductase</keyword>
<keyword evidence="5" id="KW-0809">Transit peptide</keyword>
<dbReference type="InterPro" id="IPR036250">
    <property type="entry name" value="AcylCo_DH-like_C"/>
</dbReference>
<dbReference type="AlphaFoldDB" id="A0A1X6YND0"/>
<gene>
    <name evidence="16" type="primary">acdA_2</name>
    <name evidence="16" type="ORF">ROJ8625_01078</name>
</gene>
<evidence type="ECO:0000259" key="15">
    <source>
        <dbReference type="Pfam" id="PF02771"/>
    </source>
</evidence>
<evidence type="ECO:0000256" key="3">
    <source>
        <dbReference type="ARBA" id="ARBA00022630"/>
    </source>
</evidence>
<evidence type="ECO:0000259" key="14">
    <source>
        <dbReference type="Pfam" id="PF02770"/>
    </source>
</evidence>
<dbReference type="FunFam" id="1.20.140.10:FF:000006">
    <property type="entry name" value="Glutaryl-CoA dehydrogenase, mitochondrial"/>
    <property type="match status" value="1"/>
</dbReference>
<accession>A0A1X6YND0</accession>
<sequence length="410" mass="45040">MNDMSPNKPALKAKDAPDLGGFDWEDPFRLSDQLEEDERMIAESARAYAQEKLQTRVGPAFEDETVEPEIFREMGEMGLLGVTVPEEYGGLGGSYVSYGLVAREIERVDSGYRSMMSVQSSLVMYPIYAYGSEEQRKKYLPKLSSGEWIGCFGLTEPDAGSDPAAMKTRAEKTDSGYRLTGSKMWISNSPIADVFVVWAKSDAHDGKIRGFVLEKGMKGLSAPKIGNKLSLRASVTGEIVMDGVEVGEDALLPHVQGLKGPFGCLNRARYGISWGVMGSAEFCWHAARAYGLDRKQFGRPIAQTQLFQKKLADMQTEIALGLQGCLRVGRLMDEAKGAPEMISILKRNNCGKALDIARMARDMHGGNGISGEFQVIRHMVNLETVNTYEGTHDVHALILGRAQTGLQAFF</sequence>
<protein>
    <recommendedName>
        <fullName evidence="9">glutaryl-CoA dehydrogenase (ETF)</fullName>
        <ecNumber evidence="9">1.3.8.6</ecNumber>
    </recommendedName>
</protein>
<dbReference type="EC" id="1.3.8.6" evidence="9"/>
<dbReference type="InterPro" id="IPR009100">
    <property type="entry name" value="AcylCoA_DH/oxidase_NM_dom_sf"/>
</dbReference>
<evidence type="ECO:0000256" key="11">
    <source>
        <dbReference type="RuleBase" id="RU362125"/>
    </source>
</evidence>
<dbReference type="InterPro" id="IPR052033">
    <property type="entry name" value="Glutaryl-CoA_DH_mitochondrial"/>
</dbReference>
<evidence type="ECO:0000313" key="16">
    <source>
        <dbReference type="EMBL" id="SLN26634.1"/>
    </source>
</evidence>
<evidence type="ECO:0000256" key="9">
    <source>
        <dbReference type="ARBA" id="ARBA00039033"/>
    </source>
</evidence>
<evidence type="ECO:0000259" key="13">
    <source>
        <dbReference type="Pfam" id="PF00441"/>
    </source>
</evidence>
<dbReference type="EMBL" id="FWFK01000002">
    <property type="protein sequence ID" value="SLN26634.1"/>
    <property type="molecule type" value="Genomic_DNA"/>
</dbReference>
<dbReference type="PROSITE" id="PS00072">
    <property type="entry name" value="ACYL_COA_DH_1"/>
    <property type="match status" value="1"/>
</dbReference>
<keyword evidence="4 11" id="KW-0274">FAD</keyword>
<dbReference type="GO" id="GO:0000062">
    <property type="term" value="F:fatty-acyl-CoA binding"/>
    <property type="evidence" value="ECO:0007669"/>
    <property type="project" value="TreeGrafter"/>
</dbReference>
<dbReference type="Gene3D" id="1.10.540.10">
    <property type="entry name" value="Acyl-CoA dehydrogenase/oxidase, N-terminal domain"/>
    <property type="match status" value="1"/>
</dbReference>
<dbReference type="GO" id="GO:0050660">
    <property type="term" value="F:flavin adenine dinucleotide binding"/>
    <property type="evidence" value="ECO:0007669"/>
    <property type="project" value="InterPro"/>
</dbReference>
<evidence type="ECO:0000256" key="2">
    <source>
        <dbReference type="ARBA" id="ARBA00009347"/>
    </source>
</evidence>
<dbReference type="FunFam" id="1.10.540.10:FF:000003">
    <property type="entry name" value="glutaryl-CoA dehydrogenase, mitochondrial"/>
    <property type="match status" value="1"/>
</dbReference>
<dbReference type="FunFam" id="2.40.110.10:FF:000008">
    <property type="entry name" value="Glutaryl-CoA dehydrogenase, mitochondrial"/>
    <property type="match status" value="1"/>
</dbReference>
<comment type="similarity">
    <text evidence="2 11">Belongs to the acyl-CoA dehydrogenase family.</text>
</comment>
<keyword evidence="3 11" id="KW-0285">Flavoprotein</keyword>
<comment type="catalytic activity">
    <reaction evidence="10">
        <text>glutaryl-CoA + oxidized [electron-transfer flavoprotein] + 2 H(+) = (2E)-butenoyl-CoA + reduced [electron-transfer flavoprotein] + CO2</text>
        <dbReference type="Rhea" id="RHEA:13389"/>
        <dbReference type="Rhea" id="RHEA-COMP:10685"/>
        <dbReference type="Rhea" id="RHEA-COMP:10686"/>
        <dbReference type="ChEBI" id="CHEBI:15378"/>
        <dbReference type="ChEBI" id="CHEBI:16526"/>
        <dbReference type="ChEBI" id="CHEBI:57332"/>
        <dbReference type="ChEBI" id="CHEBI:57378"/>
        <dbReference type="ChEBI" id="CHEBI:57692"/>
        <dbReference type="ChEBI" id="CHEBI:58307"/>
        <dbReference type="EC" id="1.3.8.6"/>
    </reaction>
</comment>